<dbReference type="PANTHER" id="PTHR43172:SF1">
    <property type="entry name" value="ADENYLOSUCCINATE LYASE"/>
    <property type="match status" value="1"/>
</dbReference>
<comment type="similarity">
    <text evidence="3 12">Belongs to the lyase 1 family. Adenylosuccinate lyase subfamily.</text>
</comment>
<reference evidence="14 15" key="1">
    <citation type="submission" date="2017-06" db="EMBL/GenBank/DDBJ databases">
        <title>Novel microbial phyla capable of carbon fixation and sulfur reduction in deep-sea sediments.</title>
        <authorList>
            <person name="Huang J."/>
            <person name="Baker B."/>
            <person name="Wang Y."/>
        </authorList>
    </citation>
    <scope>NUCLEOTIDE SEQUENCE [LARGE SCALE GENOMIC DNA]</scope>
    <source>
        <strain evidence="14">B3_LCP</strain>
    </source>
</reference>
<dbReference type="InterPro" id="IPR019468">
    <property type="entry name" value="AdenyloSucc_lyase_C"/>
</dbReference>
<dbReference type="InterPro" id="IPR024083">
    <property type="entry name" value="Fumarase/histidase_N"/>
</dbReference>
<dbReference type="Gene3D" id="1.10.275.10">
    <property type="entry name" value="Fumarase/aspartase (N-terminal domain)"/>
    <property type="match status" value="1"/>
</dbReference>
<dbReference type="NCBIfam" id="TIGR00928">
    <property type="entry name" value="purB"/>
    <property type="match status" value="1"/>
</dbReference>
<evidence type="ECO:0000256" key="11">
    <source>
        <dbReference type="NCBIfam" id="TIGR00928"/>
    </source>
</evidence>
<evidence type="ECO:0000313" key="14">
    <source>
        <dbReference type="EMBL" id="TKJ40254.1"/>
    </source>
</evidence>
<dbReference type="PRINTS" id="PR00145">
    <property type="entry name" value="ARGSUCLYASE"/>
</dbReference>
<evidence type="ECO:0000256" key="9">
    <source>
        <dbReference type="ARBA" id="ARBA00030717"/>
    </source>
</evidence>
<dbReference type="FunFam" id="1.20.200.10:FF:000008">
    <property type="entry name" value="Adenylosuccinate lyase"/>
    <property type="match status" value="1"/>
</dbReference>
<evidence type="ECO:0000256" key="7">
    <source>
        <dbReference type="ARBA" id="ARBA00023239"/>
    </source>
</evidence>
<dbReference type="GO" id="GO:0006189">
    <property type="term" value="P:'de novo' IMP biosynthetic process"/>
    <property type="evidence" value="ECO:0007669"/>
    <property type="project" value="UniProtKB-UniPathway"/>
</dbReference>
<evidence type="ECO:0000256" key="10">
    <source>
        <dbReference type="ARBA" id="ARBA00049115"/>
    </source>
</evidence>
<comment type="catalytic activity">
    <reaction evidence="8">
        <text>(2S)-2-[5-amino-1-(5-phospho-beta-D-ribosyl)imidazole-4-carboxamido]succinate = 5-amino-1-(5-phospho-beta-D-ribosyl)imidazole-4-carboxamide + fumarate</text>
        <dbReference type="Rhea" id="RHEA:23920"/>
        <dbReference type="ChEBI" id="CHEBI:29806"/>
        <dbReference type="ChEBI" id="CHEBI:58443"/>
        <dbReference type="ChEBI" id="CHEBI:58475"/>
        <dbReference type="EC" id="4.3.2.2"/>
    </reaction>
    <physiologicalReaction direction="left-to-right" evidence="8">
        <dbReference type="Rhea" id="RHEA:23921"/>
    </physiologicalReaction>
</comment>
<dbReference type="Pfam" id="PF10397">
    <property type="entry name" value="ADSL_C"/>
    <property type="match status" value="1"/>
</dbReference>
<dbReference type="EC" id="4.3.2.2" evidence="4 11"/>
<dbReference type="GO" id="GO:0004018">
    <property type="term" value="F:N6-(1,2-dicarboxyethyl)AMP AMP-lyase (fumarate-forming) activity"/>
    <property type="evidence" value="ECO:0007669"/>
    <property type="project" value="UniProtKB-UniRule"/>
</dbReference>
<dbReference type="GO" id="GO:0005829">
    <property type="term" value="C:cytosol"/>
    <property type="evidence" value="ECO:0007669"/>
    <property type="project" value="TreeGrafter"/>
</dbReference>
<dbReference type="InterPro" id="IPR004769">
    <property type="entry name" value="Pur_lyase"/>
</dbReference>
<evidence type="ECO:0000259" key="13">
    <source>
        <dbReference type="SMART" id="SM00998"/>
    </source>
</evidence>
<dbReference type="PRINTS" id="PR00149">
    <property type="entry name" value="FUMRATELYASE"/>
</dbReference>
<dbReference type="Gene3D" id="1.10.40.30">
    <property type="entry name" value="Fumarase/aspartase (C-terminal domain)"/>
    <property type="match status" value="1"/>
</dbReference>
<dbReference type="Gene3D" id="1.20.200.10">
    <property type="entry name" value="Fumarase/aspartase (Central domain)"/>
    <property type="match status" value="1"/>
</dbReference>
<evidence type="ECO:0000256" key="4">
    <source>
        <dbReference type="ARBA" id="ARBA00012339"/>
    </source>
</evidence>
<sequence length="431" mass="47870">MIARYSLPDMSAIWTDQAKYEAWLEVELAVCKSMAKFGLIPRETVDVIIQKASFDIARIEEIEAEVHHDMIAFLTSVAEAVGPEAQHIHRGMTSSDVLDTALALQLKKAGALLLEDLHNLRETLAALALQYKLTAMIGRTHGVHAEPITFGLKMARVYSEILRQENRLKSAYDQVLYGKISGVVGTFVHIEPRIEEDVCRMLGLKPEPAASQIVSRDRHAHWVSVLAGIGATLESLATEIRHLHRTEVGEVLEGFAQKQKGSSAMPHKRNPILCERICGMARLLRGHAVCALENVSLWHERDISHSSAERVMLPDSAHTLHYMLKTADQVLQNLDIRPEVMAANLGSTLGSIHSQSVLLALTDKGVSRDEAYQIIQKNALKSQESDSEFRDLLVADEEVSAHLSDEEISACFDLEKSLKRINEIFARLGLS</sequence>
<accession>A0A532UZ67</accession>
<evidence type="ECO:0000256" key="3">
    <source>
        <dbReference type="ARBA" id="ARBA00008273"/>
    </source>
</evidence>
<keyword evidence="6 12" id="KW-0658">Purine biosynthesis</keyword>
<dbReference type="InterPro" id="IPR008948">
    <property type="entry name" value="L-Aspartase-like"/>
</dbReference>
<dbReference type="CDD" id="cd01360">
    <property type="entry name" value="Adenylsuccinate_lyase_1"/>
    <property type="match status" value="1"/>
</dbReference>
<dbReference type="GO" id="GO:0044208">
    <property type="term" value="P:'de novo' AMP biosynthetic process"/>
    <property type="evidence" value="ECO:0007669"/>
    <property type="project" value="UniProtKB-UniPathway"/>
</dbReference>
<dbReference type="InterPro" id="IPR020557">
    <property type="entry name" value="Fumarate_lyase_CS"/>
</dbReference>
<protein>
    <recommendedName>
        <fullName evidence="5 11">Adenylosuccinate lyase</fullName>
        <shortName evidence="12">ASL</shortName>
        <ecNumber evidence="4 11">4.3.2.2</ecNumber>
    </recommendedName>
    <alternativeName>
        <fullName evidence="9 12">Adenylosuccinase</fullName>
    </alternativeName>
</protein>
<evidence type="ECO:0000256" key="5">
    <source>
        <dbReference type="ARBA" id="ARBA00017058"/>
    </source>
</evidence>
<keyword evidence="7 12" id="KW-0456">Lyase</keyword>
<evidence type="ECO:0000256" key="8">
    <source>
        <dbReference type="ARBA" id="ARBA00024477"/>
    </source>
</evidence>
<feature type="domain" description="Adenylosuccinate lyase C-terminal" evidence="13">
    <location>
        <begin position="349"/>
        <end position="429"/>
    </location>
</feature>
<comment type="caution">
    <text evidence="14">The sequence shown here is derived from an EMBL/GenBank/DDBJ whole genome shotgun (WGS) entry which is preliminary data.</text>
</comment>
<evidence type="ECO:0000256" key="6">
    <source>
        <dbReference type="ARBA" id="ARBA00022755"/>
    </source>
</evidence>
<dbReference type="PANTHER" id="PTHR43172">
    <property type="entry name" value="ADENYLOSUCCINATE LYASE"/>
    <property type="match status" value="1"/>
</dbReference>
<dbReference type="Pfam" id="PF00206">
    <property type="entry name" value="Lyase_1"/>
    <property type="match status" value="1"/>
</dbReference>
<dbReference type="GO" id="GO:0070626">
    <property type="term" value="F:(S)-2-(5-amino-1-(5-phospho-D-ribosyl)imidazole-4-carboxamido) succinate lyase (fumarate-forming) activity"/>
    <property type="evidence" value="ECO:0007669"/>
    <property type="project" value="TreeGrafter"/>
</dbReference>
<evidence type="ECO:0000256" key="1">
    <source>
        <dbReference type="ARBA" id="ARBA00004706"/>
    </source>
</evidence>
<proteinExistence type="inferred from homology"/>
<dbReference type="PROSITE" id="PS00163">
    <property type="entry name" value="FUMARATE_LYASES"/>
    <property type="match status" value="1"/>
</dbReference>
<evidence type="ECO:0000256" key="12">
    <source>
        <dbReference type="RuleBase" id="RU361172"/>
    </source>
</evidence>
<dbReference type="EMBL" id="NJBN01000005">
    <property type="protein sequence ID" value="TKJ40254.1"/>
    <property type="molecule type" value="Genomic_DNA"/>
</dbReference>
<dbReference type="SMART" id="SM00998">
    <property type="entry name" value="ADSL_C"/>
    <property type="match status" value="1"/>
</dbReference>
<dbReference type="Proteomes" id="UP000319619">
    <property type="component" value="Unassembled WGS sequence"/>
</dbReference>
<comment type="pathway">
    <text evidence="2 12">Purine metabolism; AMP biosynthesis via de novo pathway; AMP from IMP: step 2/2.</text>
</comment>
<evidence type="ECO:0000313" key="15">
    <source>
        <dbReference type="Proteomes" id="UP000319619"/>
    </source>
</evidence>
<dbReference type="FunFam" id="1.10.40.30:FF:000007">
    <property type="entry name" value="Adenylosuccinate lyase"/>
    <property type="match status" value="1"/>
</dbReference>
<organism evidence="14 15">
    <name type="scientific">candidate division LCP-89 bacterium B3_LCP</name>
    <dbReference type="NCBI Taxonomy" id="2012998"/>
    <lineage>
        <taxon>Bacteria</taxon>
        <taxon>Pseudomonadati</taxon>
        <taxon>Bacteria division LCP-89</taxon>
    </lineage>
</organism>
<evidence type="ECO:0000256" key="2">
    <source>
        <dbReference type="ARBA" id="ARBA00004734"/>
    </source>
</evidence>
<dbReference type="InterPro" id="IPR000362">
    <property type="entry name" value="Fumarate_lyase_fam"/>
</dbReference>
<dbReference type="InterPro" id="IPR022761">
    <property type="entry name" value="Fumarate_lyase_N"/>
</dbReference>
<gene>
    <name evidence="14" type="ORF">CEE37_07975</name>
</gene>
<dbReference type="UniPathway" id="UPA00075">
    <property type="reaction ID" value="UER00336"/>
</dbReference>
<comment type="catalytic activity">
    <reaction evidence="10">
        <text>N(6)-(1,2-dicarboxyethyl)-AMP = fumarate + AMP</text>
        <dbReference type="Rhea" id="RHEA:16853"/>
        <dbReference type="ChEBI" id="CHEBI:29806"/>
        <dbReference type="ChEBI" id="CHEBI:57567"/>
        <dbReference type="ChEBI" id="CHEBI:456215"/>
        <dbReference type="EC" id="4.3.2.2"/>
    </reaction>
    <physiologicalReaction direction="left-to-right" evidence="10">
        <dbReference type="Rhea" id="RHEA:16854"/>
    </physiologicalReaction>
</comment>
<dbReference type="UniPathway" id="UPA00074">
    <property type="reaction ID" value="UER00132"/>
</dbReference>
<dbReference type="SUPFAM" id="SSF48557">
    <property type="entry name" value="L-aspartase-like"/>
    <property type="match status" value="1"/>
</dbReference>
<dbReference type="AlphaFoldDB" id="A0A532UZ67"/>
<name>A0A532UZ67_UNCL8</name>
<comment type="pathway">
    <text evidence="1 12">Purine metabolism; IMP biosynthesis via de novo pathway; 5-amino-1-(5-phospho-D-ribosyl)imidazole-4-carboxamide from 5-amino-1-(5-phospho-D-ribosyl)imidazole-4-carboxylate: step 2/2.</text>
</comment>